<dbReference type="Pfam" id="PF01168">
    <property type="entry name" value="Ala_racemase_N"/>
    <property type="match status" value="1"/>
</dbReference>
<gene>
    <name evidence="6" type="ordered locus">Slip_0818</name>
</gene>
<dbReference type="GO" id="GO:0030170">
    <property type="term" value="F:pyridoxal phosphate binding"/>
    <property type="evidence" value="ECO:0007669"/>
    <property type="project" value="UniProtKB-UniRule"/>
</dbReference>
<evidence type="ECO:0000313" key="7">
    <source>
        <dbReference type="Proteomes" id="UP000000378"/>
    </source>
</evidence>
<evidence type="ECO:0000256" key="1">
    <source>
        <dbReference type="ARBA" id="ARBA00022898"/>
    </source>
</evidence>
<reference evidence="7" key="1">
    <citation type="journal article" date="2010" name="Stand. Genomic Sci.">
        <title>Complete genome sequence of Syntrophothermus lipocalidus type strain (TGB-C1T).</title>
        <authorList>
            <consortium name="US DOE Joint Genome Institute (JGI-PGF)"/>
            <person name="Djao O."/>
            <person name="Zhang X."/>
            <person name="Lucas S."/>
            <person name="Lapidus A."/>
            <person name="Glavina Del Rio T."/>
            <person name="Nolan M."/>
            <person name="Tice H."/>
            <person name="Cheng J."/>
            <person name="Han C."/>
            <person name="Tapia R."/>
            <person name="Goodwin L."/>
            <person name="Pitluck S."/>
            <person name="Liolios K."/>
            <person name="Ivanova N."/>
            <person name="Mavromatis K."/>
            <person name="Mikhailova N."/>
            <person name="Ovchinnikova G."/>
            <person name="Pati A."/>
            <person name="Brambilla E."/>
            <person name="Chen A."/>
            <person name="Palaniappan K."/>
            <person name="Land M."/>
            <person name="Hauser L."/>
            <person name="Chang Y."/>
            <person name="Jeffries C."/>
            <person name="Rohde M."/>
            <person name="Sikorski J."/>
            <person name="Spring S."/>
            <person name="Goker M."/>
            <person name="Detter J."/>
            <person name="Woyke T."/>
            <person name="Bristow J."/>
            <person name="Eisen J."/>
            <person name="Markowitz V."/>
            <person name="Hugenholtz P."/>
            <person name="Kyrpides N."/>
            <person name="Klenk H."/>
        </authorList>
    </citation>
    <scope>NUCLEOTIDE SEQUENCE [LARGE SCALE GENOMIC DNA]</scope>
    <source>
        <strain evidence="7">DSM 12680 / TGB-C1</strain>
    </source>
</reference>
<evidence type="ECO:0000256" key="2">
    <source>
        <dbReference type="HAMAP-Rule" id="MF_02087"/>
    </source>
</evidence>
<comment type="function">
    <text evidence="2">Pyridoxal 5'-phosphate (PLP)-binding protein, which is involved in PLP homeostasis.</text>
</comment>
<accession>D7CLL3</accession>
<keyword evidence="1 2" id="KW-0663">Pyridoxal phosphate</keyword>
<dbReference type="RefSeq" id="WP_013175000.1">
    <property type="nucleotide sequence ID" value="NC_014220.1"/>
</dbReference>
<protein>
    <recommendedName>
        <fullName evidence="2">Pyridoxal phosphate homeostasis protein</fullName>
        <shortName evidence="2">PLP homeostasis protein</shortName>
    </recommendedName>
</protein>
<dbReference type="eggNOG" id="COG0325">
    <property type="taxonomic scope" value="Bacteria"/>
</dbReference>
<dbReference type="PANTHER" id="PTHR10146">
    <property type="entry name" value="PROLINE SYNTHETASE CO-TRANSCRIBED BACTERIAL HOMOLOG PROTEIN"/>
    <property type="match status" value="1"/>
</dbReference>
<comment type="cofactor">
    <cofactor evidence="3">
        <name>pyridoxal 5'-phosphate</name>
        <dbReference type="ChEBI" id="CHEBI:597326"/>
    </cofactor>
</comment>
<keyword evidence="7" id="KW-1185">Reference proteome</keyword>
<dbReference type="HAMAP" id="MF_02087">
    <property type="entry name" value="PLP_homeostasis"/>
    <property type="match status" value="1"/>
</dbReference>
<dbReference type="PROSITE" id="PS01211">
    <property type="entry name" value="UPF0001"/>
    <property type="match status" value="1"/>
</dbReference>
<dbReference type="Gene3D" id="3.20.20.10">
    <property type="entry name" value="Alanine racemase"/>
    <property type="match status" value="1"/>
</dbReference>
<dbReference type="FunFam" id="3.20.20.10:FF:000018">
    <property type="entry name" value="Pyridoxal phosphate homeostasis protein"/>
    <property type="match status" value="1"/>
</dbReference>
<sequence length="233" mass="26427">MKADGGGLEQSIAEVRERIRRAAQRSGRQEQEITLVAVSKTVDLETISRAAQLGITHFGENRVQEFLPKYKELPHLQWHFIGHLQTNKVKDVIGKACLIHSLDRWRLAEYIDGKAKLLGLAEVDVLLEVNVSGERSKYGLLPSDVPAFLDAVERLERVRVRGLMTVAPQVDDPELARPVFKKLRSIFEDIKKRQYRNTEMLYLSMGMTQDFEVAVEEGSNMVRVGTAIFGARR</sequence>
<dbReference type="InterPro" id="IPR029066">
    <property type="entry name" value="PLP-binding_barrel"/>
</dbReference>
<feature type="domain" description="Alanine racemase N-terminal" evidence="5">
    <location>
        <begin position="13"/>
        <end position="232"/>
    </location>
</feature>
<evidence type="ECO:0000259" key="5">
    <source>
        <dbReference type="Pfam" id="PF01168"/>
    </source>
</evidence>
<dbReference type="OrthoDB" id="9804072at2"/>
<dbReference type="STRING" id="643648.Slip_0818"/>
<dbReference type="InterPro" id="IPR011078">
    <property type="entry name" value="PyrdxlP_homeostasis"/>
</dbReference>
<organism evidence="6 7">
    <name type="scientific">Syntrophothermus lipocalidus (strain DSM 12680 / TGB-C1)</name>
    <dbReference type="NCBI Taxonomy" id="643648"/>
    <lineage>
        <taxon>Bacteria</taxon>
        <taxon>Bacillati</taxon>
        <taxon>Bacillota</taxon>
        <taxon>Clostridia</taxon>
        <taxon>Eubacteriales</taxon>
        <taxon>Syntrophomonadaceae</taxon>
        <taxon>Syntrophothermus</taxon>
    </lineage>
</organism>
<proteinExistence type="inferred from homology"/>
<dbReference type="PIRSF" id="PIRSF004848">
    <property type="entry name" value="YBL036c_PLPDEIII"/>
    <property type="match status" value="1"/>
</dbReference>
<evidence type="ECO:0000256" key="3">
    <source>
        <dbReference type="PIRSR" id="PIRSR004848-1"/>
    </source>
</evidence>
<dbReference type="Proteomes" id="UP000000378">
    <property type="component" value="Chromosome"/>
</dbReference>
<evidence type="ECO:0000256" key="4">
    <source>
        <dbReference type="RuleBase" id="RU004514"/>
    </source>
</evidence>
<dbReference type="KEGG" id="slp:Slip_0818"/>
<dbReference type="HOGENOM" id="CLU_059988_1_0_9"/>
<feature type="modified residue" description="N6-(pyridoxal phosphate)lysine" evidence="2 3">
    <location>
        <position position="40"/>
    </location>
</feature>
<dbReference type="CDD" id="cd00635">
    <property type="entry name" value="PLPDE_III_YBL036c_like"/>
    <property type="match status" value="1"/>
</dbReference>
<name>D7CLL3_SYNLT</name>
<evidence type="ECO:0000313" key="6">
    <source>
        <dbReference type="EMBL" id="ADI01598.1"/>
    </source>
</evidence>
<dbReference type="PANTHER" id="PTHR10146:SF14">
    <property type="entry name" value="PYRIDOXAL PHOSPHATE HOMEOSTASIS PROTEIN"/>
    <property type="match status" value="1"/>
</dbReference>
<comment type="similarity">
    <text evidence="2 4">Belongs to the pyridoxal phosphate-binding protein YggS/PROSC family.</text>
</comment>
<dbReference type="AlphaFoldDB" id="D7CLL3"/>
<dbReference type="NCBIfam" id="TIGR00044">
    <property type="entry name" value="YggS family pyridoxal phosphate-dependent enzyme"/>
    <property type="match status" value="1"/>
</dbReference>
<reference evidence="6 7" key="2">
    <citation type="journal article" date="2010" name="Stand. Genomic Sci.">
        <title>Complete genome sequence of Syntrophothermus lipocalidus type strain (TGB-C1).</title>
        <authorList>
            <person name="Djao O.D."/>
            <person name="Zhang X."/>
            <person name="Lucas S."/>
            <person name="Lapidus A."/>
            <person name="Del Rio T.G."/>
            <person name="Nolan M."/>
            <person name="Tice H."/>
            <person name="Cheng J.F."/>
            <person name="Han C."/>
            <person name="Tapia R."/>
            <person name="Goodwin L."/>
            <person name="Pitluck S."/>
            <person name="Liolios K."/>
            <person name="Ivanova N."/>
            <person name="Mavromatis K."/>
            <person name="Mikhailova N."/>
            <person name="Ovchinnikova G."/>
            <person name="Pati A."/>
            <person name="Brambilla E."/>
            <person name="Chen A."/>
            <person name="Palaniappan K."/>
            <person name="Land M."/>
            <person name="Hauser L."/>
            <person name="Chang Y.J."/>
            <person name="Jeffries C.D."/>
            <person name="Rohde M."/>
            <person name="Sikorski J."/>
            <person name="Spring S."/>
            <person name="Goker M."/>
            <person name="Detter J.C."/>
            <person name="Woyke T."/>
            <person name="Bristow J."/>
            <person name="Eisen J.A."/>
            <person name="Markowitz V."/>
            <person name="Hugenholtz P."/>
            <person name="Kyrpides N.C."/>
            <person name="Klenk H.P."/>
        </authorList>
    </citation>
    <scope>NUCLEOTIDE SEQUENCE [LARGE SCALE GENOMIC DNA]</scope>
    <source>
        <strain evidence="7">DSM 12680 / TGB-C1</strain>
    </source>
</reference>
<dbReference type="InterPro" id="IPR001608">
    <property type="entry name" value="Ala_racemase_N"/>
</dbReference>
<dbReference type="SUPFAM" id="SSF51419">
    <property type="entry name" value="PLP-binding barrel"/>
    <property type="match status" value="1"/>
</dbReference>
<dbReference type="EMBL" id="CP002048">
    <property type="protein sequence ID" value="ADI01598.1"/>
    <property type="molecule type" value="Genomic_DNA"/>
</dbReference>